<dbReference type="Pfam" id="PF05275">
    <property type="entry name" value="CopB"/>
    <property type="match status" value="1"/>
</dbReference>
<protein>
    <submittedName>
        <fullName evidence="1">Copper resistance protein B</fullName>
    </submittedName>
</protein>
<organism evidence="1 2">
    <name type="scientific">Croceicoccus esteveae</name>
    <dbReference type="NCBI Taxonomy" id="3075597"/>
    <lineage>
        <taxon>Bacteria</taxon>
        <taxon>Pseudomonadati</taxon>
        <taxon>Pseudomonadota</taxon>
        <taxon>Alphaproteobacteria</taxon>
        <taxon>Sphingomonadales</taxon>
        <taxon>Erythrobacteraceae</taxon>
        <taxon>Croceicoccus</taxon>
    </lineage>
</organism>
<evidence type="ECO:0000313" key="2">
    <source>
        <dbReference type="Proteomes" id="UP001259803"/>
    </source>
</evidence>
<dbReference type="RefSeq" id="WP_311341183.1">
    <property type="nucleotide sequence ID" value="NZ_JAVRHS010000009.1"/>
</dbReference>
<sequence length="149" mass="16543">MNHAICPWFRLQAGGRYDREPDSHSQAVLGVQGLEPYMFKIDAAAFPFNKGDLTKRIEAQSDQRITQRLILQAKAELSRSGKDGPERRPGAGIARVEAGLRLRYELAREFAPYGGIGCEARPGDTADFVRIAGAETDRSLLLLGQRTWN</sequence>
<proteinExistence type="predicted"/>
<reference evidence="1 2" key="1">
    <citation type="submission" date="2023-09" db="EMBL/GenBank/DDBJ databases">
        <authorList>
            <person name="Rey-Velasco X."/>
        </authorList>
    </citation>
    <scope>NUCLEOTIDE SEQUENCE [LARGE SCALE GENOMIC DNA]</scope>
    <source>
        <strain evidence="1 2">F390</strain>
    </source>
</reference>
<dbReference type="EMBL" id="JAVRHS010000009">
    <property type="protein sequence ID" value="MDT0576604.1"/>
    <property type="molecule type" value="Genomic_DNA"/>
</dbReference>
<gene>
    <name evidence="1" type="ORF">RM533_10465</name>
</gene>
<evidence type="ECO:0000313" key="1">
    <source>
        <dbReference type="EMBL" id="MDT0576604.1"/>
    </source>
</evidence>
<dbReference type="Proteomes" id="UP001259803">
    <property type="component" value="Unassembled WGS sequence"/>
</dbReference>
<dbReference type="InterPro" id="IPR007939">
    <property type="entry name" value="Cu-R_B_prcur"/>
</dbReference>
<accession>A0ABU2ZJW0</accession>
<name>A0ABU2ZJW0_9SPHN</name>
<keyword evidence="2" id="KW-1185">Reference proteome</keyword>
<comment type="caution">
    <text evidence="1">The sequence shown here is derived from an EMBL/GenBank/DDBJ whole genome shotgun (WGS) entry which is preliminary data.</text>
</comment>